<reference evidence="2 3" key="1">
    <citation type="submission" date="2020-07" db="EMBL/GenBank/DDBJ databases">
        <title>Sequencing the genomes of 1000 actinobacteria strains.</title>
        <authorList>
            <person name="Klenk H.-P."/>
        </authorList>
    </citation>
    <scope>NUCLEOTIDE SEQUENCE [LARGE SCALE GENOMIC DNA]</scope>
    <source>
        <strain evidence="2 3">DSM 42178</strain>
    </source>
</reference>
<feature type="region of interest" description="Disordered" evidence="1">
    <location>
        <begin position="1"/>
        <end position="99"/>
    </location>
</feature>
<name>A0A852ZTP1_9ACTN</name>
<gene>
    <name evidence="2" type="ORF">FHU37_002716</name>
</gene>
<sequence length="99" mass="10057">MASKQGDNYSIRIGGDASGTVVAGHDNRVEVNRATPPAESDAPRHSPSGNTPSDTSPAGAPPAPTPSQSNTASGHSTVFTVMNGTINVNHDGPRTPPEQ</sequence>
<evidence type="ECO:0000256" key="1">
    <source>
        <dbReference type="SAM" id="MobiDB-lite"/>
    </source>
</evidence>
<comment type="caution">
    <text evidence="2">The sequence shown here is derived from an EMBL/GenBank/DDBJ whole genome shotgun (WGS) entry which is preliminary data.</text>
</comment>
<dbReference type="Proteomes" id="UP000567795">
    <property type="component" value="Unassembled WGS sequence"/>
</dbReference>
<dbReference type="AlphaFoldDB" id="A0A852ZTP1"/>
<accession>A0A852ZTP1</accession>
<feature type="compositionally biased region" description="Polar residues" evidence="1">
    <location>
        <begin position="68"/>
        <end position="88"/>
    </location>
</feature>
<protein>
    <submittedName>
        <fullName evidence="2">Uncharacterized protein</fullName>
    </submittedName>
</protein>
<proteinExistence type="predicted"/>
<dbReference type="EMBL" id="JACBZD010000001">
    <property type="protein sequence ID" value="NYI05773.1"/>
    <property type="molecule type" value="Genomic_DNA"/>
</dbReference>
<evidence type="ECO:0000313" key="3">
    <source>
        <dbReference type="Proteomes" id="UP000567795"/>
    </source>
</evidence>
<dbReference type="RefSeq" id="WP_179814456.1">
    <property type="nucleotide sequence ID" value="NZ_JACBZD010000001.1"/>
</dbReference>
<keyword evidence="3" id="KW-1185">Reference proteome</keyword>
<evidence type="ECO:0000313" key="2">
    <source>
        <dbReference type="EMBL" id="NYI05773.1"/>
    </source>
</evidence>
<organism evidence="2 3">
    <name type="scientific">Allostreptomyces psammosilenae</name>
    <dbReference type="NCBI Taxonomy" id="1892865"/>
    <lineage>
        <taxon>Bacteria</taxon>
        <taxon>Bacillati</taxon>
        <taxon>Actinomycetota</taxon>
        <taxon>Actinomycetes</taxon>
        <taxon>Kitasatosporales</taxon>
        <taxon>Streptomycetaceae</taxon>
        <taxon>Allostreptomyces</taxon>
    </lineage>
</organism>